<dbReference type="Pfam" id="PF13561">
    <property type="entry name" value="adh_short_C2"/>
    <property type="match status" value="1"/>
</dbReference>
<evidence type="ECO:0000259" key="3">
    <source>
        <dbReference type="SMART" id="SM00822"/>
    </source>
</evidence>
<dbReference type="SUPFAM" id="SSF51735">
    <property type="entry name" value="NAD(P)-binding Rossmann-fold domains"/>
    <property type="match status" value="1"/>
</dbReference>
<dbReference type="PRINTS" id="PR00081">
    <property type="entry name" value="GDHRDH"/>
</dbReference>
<dbReference type="Proteomes" id="UP000242501">
    <property type="component" value="Unassembled WGS sequence"/>
</dbReference>
<sequence length="275" mass="29732">MSNYDLTSVEQVKNFLREDYQGTGKLAGKVVLVTGGGTGIGRSVSMHAATEGADIAITSHTSSGEQALSVKKWVEDLGRTCRVYEVDLSDKDACYKFADDVLKDFGRVNVLVSNAGMQSPKDDLTKVSDEQWEKVFDVNVDAMFYLSKALLPQFESGDSIINMSSVNAYVGLKELVDYSATKGAMNSFTRALSNQVAHKGIRVNSIAPGPIWTPIQNTWGQIDKSKIDDLGKDTPMQRAGLPCEIGPSFVFLASKDGSYITGQTLHINGGIMVNG</sequence>
<dbReference type="STRING" id="1219383.SAMN05421733_105179"/>
<accession>A0A1G6HGF6</accession>
<evidence type="ECO:0000313" key="4">
    <source>
        <dbReference type="EMBL" id="SDB93233.1"/>
    </source>
</evidence>
<evidence type="ECO:0000313" key="5">
    <source>
        <dbReference type="Proteomes" id="UP000242501"/>
    </source>
</evidence>
<dbReference type="SMART" id="SM00822">
    <property type="entry name" value="PKS_KR"/>
    <property type="match status" value="1"/>
</dbReference>
<comment type="similarity">
    <text evidence="1">Belongs to the short-chain dehydrogenases/reductases (SDR) family.</text>
</comment>
<keyword evidence="5" id="KW-1185">Reference proteome</keyword>
<dbReference type="PANTHER" id="PTHR48107">
    <property type="entry name" value="NADPH-DEPENDENT ALDEHYDE REDUCTASE-LIKE PROTEIN, CHLOROPLASTIC-RELATED"/>
    <property type="match status" value="1"/>
</dbReference>
<reference evidence="5" key="1">
    <citation type="submission" date="2016-09" db="EMBL/GenBank/DDBJ databases">
        <authorList>
            <person name="Varghese N."/>
            <person name="Submissions S."/>
        </authorList>
    </citation>
    <scope>NUCLEOTIDE SEQUENCE [LARGE SCALE GENOMIC DNA]</scope>
    <source>
        <strain evidence="5">ANC 4422</strain>
    </source>
</reference>
<dbReference type="InterPro" id="IPR002347">
    <property type="entry name" value="SDR_fam"/>
</dbReference>
<dbReference type="PRINTS" id="PR00080">
    <property type="entry name" value="SDRFAMILY"/>
</dbReference>
<organism evidence="4 5">
    <name type="scientific">Acinetobacter boissieri</name>
    <dbReference type="NCBI Taxonomy" id="1219383"/>
    <lineage>
        <taxon>Bacteria</taxon>
        <taxon>Pseudomonadati</taxon>
        <taxon>Pseudomonadota</taxon>
        <taxon>Gammaproteobacteria</taxon>
        <taxon>Moraxellales</taxon>
        <taxon>Moraxellaceae</taxon>
        <taxon>Acinetobacter</taxon>
    </lineage>
</organism>
<dbReference type="InterPro" id="IPR057326">
    <property type="entry name" value="KR_dom"/>
</dbReference>
<dbReference type="PROSITE" id="PS00061">
    <property type="entry name" value="ADH_SHORT"/>
    <property type="match status" value="1"/>
</dbReference>
<dbReference type="RefSeq" id="WP_092747985.1">
    <property type="nucleotide sequence ID" value="NZ_FMYL01000005.1"/>
</dbReference>
<dbReference type="PANTHER" id="PTHR48107:SF16">
    <property type="entry name" value="NADPH-DEPENDENT ALDEHYDE REDUCTASE 1, CHLOROPLASTIC"/>
    <property type="match status" value="1"/>
</dbReference>
<dbReference type="AlphaFoldDB" id="A0A1G6HGF6"/>
<name>A0A1G6HGF6_9GAMM</name>
<gene>
    <name evidence="4" type="ORF">SAMN05421733_105179</name>
</gene>
<dbReference type="GO" id="GO:0016614">
    <property type="term" value="F:oxidoreductase activity, acting on CH-OH group of donors"/>
    <property type="evidence" value="ECO:0007669"/>
    <property type="project" value="UniProtKB-ARBA"/>
</dbReference>
<feature type="domain" description="Ketoreductase" evidence="3">
    <location>
        <begin position="29"/>
        <end position="215"/>
    </location>
</feature>
<proteinExistence type="inferred from homology"/>
<evidence type="ECO:0000256" key="2">
    <source>
        <dbReference type="ARBA" id="ARBA00023002"/>
    </source>
</evidence>
<protein>
    <submittedName>
        <fullName evidence="4">NAD(P)-dependent dehydrogenase, short-chain alcohol dehydrogenase family</fullName>
    </submittedName>
</protein>
<dbReference type="OrthoDB" id="9809287at2"/>
<dbReference type="Gene3D" id="3.40.50.720">
    <property type="entry name" value="NAD(P)-binding Rossmann-like Domain"/>
    <property type="match status" value="1"/>
</dbReference>
<dbReference type="FunFam" id="3.40.50.720:FF:000084">
    <property type="entry name" value="Short-chain dehydrogenase reductase"/>
    <property type="match status" value="1"/>
</dbReference>
<keyword evidence="2" id="KW-0560">Oxidoreductase</keyword>
<dbReference type="EMBL" id="FMYL01000005">
    <property type="protein sequence ID" value="SDB93233.1"/>
    <property type="molecule type" value="Genomic_DNA"/>
</dbReference>
<evidence type="ECO:0000256" key="1">
    <source>
        <dbReference type="ARBA" id="ARBA00006484"/>
    </source>
</evidence>
<dbReference type="InterPro" id="IPR036291">
    <property type="entry name" value="NAD(P)-bd_dom_sf"/>
</dbReference>
<dbReference type="InterPro" id="IPR020904">
    <property type="entry name" value="Sc_DH/Rdtase_CS"/>
</dbReference>